<dbReference type="PANTHER" id="PTHR43065:SF10">
    <property type="entry name" value="PEROXIDE STRESS-ACTIVATED HISTIDINE KINASE MAK3"/>
    <property type="match status" value="1"/>
</dbReference>
<dbReference type="Proteomes" id="UP000177230">
    <property type="component" value="Unassembled WGS sequence"/>
</dbReference>
<dbReference type="InterPro" id="IPR036097">
    <property type="entry name" value="HisK_dim/P_sf"/>
</dbReference>
<dbReference type="InterPro" id="IPR005467">
    <property type="entry name" value="His_kinase_dom"/>
</dbReference>
<feature type="coiled-coil region" evidence="9">
    <location>
        <begin position="181"/>
        <end position="215"/>
    </location>
</feature>
<dbReference type="SMART" id="SM00091">
    <property type="entry name" value="PAS"/>
    <property type="match status" value="1"/>
</dbReference>
<keyword evidence="10" id="KW-1133">Transmembrane helix</keyword>
<evidence type="ECO:0000259" key="11">
    <source>
        <dbReference type="PROSITE" id="PS50109"/>
    </source>
</evidence>
<feature type="transmembrane region" description="Helical" evidence="10">
    <location>
        <begin position="160"/>
        <end position="178"/>
    </location>
</feature>
<dbReference type="EMBL" id="MFFM01000031">
    <property type="protein sequence ID" value="OGF12775.1"/>
    <property type="molecule type" value="Genomic_DNA"/>
</dbReference>
<keyword evidence="7" id="KW-0067">ATP-binding</keyword>
<dbReference type="AlphaFoldDB" id="A0A1F5RE90"/>
<dbReference type="Gene3D" id="1.10.287.130">
    <property type="match status" value="1"/>
</dbReference>
<dbReference type="GO" id="GO:0000155">
    <property type="term" value="F:phosphorelay sensor kinase activity"/>
    <property type="evidence" value="ECO:0007669"/>
    <property type="project" value="InterPro"/>
</dbReference>
<dbReference type="NCBIfam" id="TIGR00229">
    <property type="entry name" value="sensory_box"/>
    <property type="match status" value="1"/>
</dbReference>
<dbReference type="SMART" id="SM00387">
    <property type="entry name" value="HATPase_c"/>
    <property type="match status" value="1"/>
</dbReference>
<dbReference type="InterPro" id="IPR004358">
    <property type="entry name" value="Sig_transdc_His_kin-like_C"/>
</dbReference>
<dbReference type="SUPFAM" id="SSF55874">
    <property type="entry name" value="ATPase domain of HSP90 chaperone/DNA topoisomerase II/histidine kinase"/>
    <property type="match status" value="1"/>
</dbReference>
<protein>
    <recommendedName>
        <fullName evidence="2">histidine kinase</fullName>
        <ecNumber evidence="2">2.7.13.3</ecNumber>
    </recommendedName>
</protein>
<dbReference type="SUPFAM" id="SSF47384">
    <property type="entry name" value="Homodimeric domain of signal transducing histidine kinase"/>
    <property type="match status" value="1"/>
</dbReference>
<keyword evidence="5" id="KW-0547">Nucleotide-binding</keyword>
<dbReference type="InterPro" id="IPR003594">
    <property type="entry name" value="HATPase_dom"/>
</dbReference>
<dbReference type="InterPro" id="IPR036890">
    <property type="entry name" value="HATPase_C_sf"/>
</dbReference>
<keyword evidence="4" id="KW-0808">Transferase</keyword>
<name>A0A1F5RE90_9BACT</name>
<evidence type="ECO:0000256" key="6">
    <source>
        <dbReference type="ARBA" id="ARBA00022777"/>
    </source>
</evidence>
<dbReference type="CDD" id="cd00075">
    <property type="entry name" value="HATPase"/>
    <property type="match status" value="1"/>
</dbReference>
<evidence type="ECO:0000256" key="7">
    <source>
        <dbReference type="ARBA" id="ARBA00022840"/>
    </source>
</evidence>
<reference evidence="12 13" key="1">
    <citation type="journal article" date="2016" name="Nat. Commun.">
        <title>Thousands of microbial genomes shed light on interconnected biogeochemical processes in an aquifer system.</title>
        <authorList>
            <person name="Anantharaman K."/>
            <person name="Brown C.T."/>
            <person name="Hug L.A."/>
            <person name="Sharon I."/>
            <person name="Castelle C.J."/>
            <person name="Probst A.J."/>
            <person name="Thomas B.C."/>
            <person name="Singh A."/>
            <person name="Wilkins M.J."/>
            <person name="Karaoz U."/>
            <person name="Brodie E.L."/>
            <person name="Williams K.H."/>
            <person name="Hubbard S.S."/>
            <person name="Banfield J.F."/>
        </authorList>
    </citation>
    <scope>NUCLEOTIDE SEQUENCE [LARGE SCALE GENOMIC DNA]</scope>
</reference>
<evidence type="ECO:0000313" key="12">
    <source>
        <dbReference type="EMBL" id="OGF12775.1"/>
    </source>
</evidence>
<dbReference type="Pfam" id="PF02518">
    <property type="entry name" value="HATPase_c"/>
    <property type="match status" value="1"/>
</dbReference>
<keyword evidence="9" id="KW-0175">Coiled coil</keyword>
<proteinExistence type="predicted"/>
<dbReference type="CDD" id="cd00130">
    <property type="entry name" value="PAS"/>
    <property type="match status" value="1"/>
</dbReference>
<dbReference type="CDD" id="cd00082">
    <property type="entry name" value="HisKA"/>
    <property type="match status" value="1"/>
</dbReference>
<dbReference type="InterPro" id="IPR003661">
    <property type="entry name" value="HisK_dim/P_dom"/>
</dbReference>
<evidence type="ECO:0000256" key="2">
    <source>
        <dbReference type="ARBA" id="ARBA00012438"/>
    </source>
</evidence>
<dbReference type="Gene3D" id="3.30.450.20">
    <property type="entry name" value="PAS domain"/>
    <property type="match status" value="1"/>
</dbReference>
<dbReference type="PANTHER" id="PTHR43065">
    <property type="entry name" value="SENSOR HISTIDINE KINASE"/>
    <property type="match status" value="1"/>
</dbReference>
<organism evidence="12 13">
    <name type="scientific">Candidatus Edwardsbacteria bacterium GWF2_54_11</name>
    <dbReference type="NCBI Taxonomy" id="1817851"/>
    <lineage>
        <taxon>Bacteria</taxon>
        <taxon>Candidatus Edwardsiibacteriota</taxon>
    </lineage>
</organism>
<comment type="caution">
    <text evidence="12">The sequence shown here is derived from an EMBL/GenBank/DDBJ whole genome shotgun (WGS) entry which is preliminary data.</text>
</comment>
<evidence type="ECO:0000256" key="3">
    <source>
        <dbReference type="ARBA" id="ARBA00022553"/>
    </source>
</evidence>
<dbReference type="SUPFAM" id="SSF55785">
    <property type="entry name" value="PYP-like sensor domain (PAS domain)"/>
    <property type="match status" value="1"/>
</dbReference>
<dbReference type="InterPro" id="IPR035965">
    <property type="entry name" value="PAS-like_dom_sf"/>
</dbReference>
<accession>A0A1F5RE90</accession>
<evidence type="ECO:0000256" key="10">
    <source>
        <dbReference type="SAM" id="Phobius"/>
    </source>
</evidence>
<evidence type="ECO:0000313" key="13">
    <source>
        <dbReference type="Proteomes" id="UP000177230"/>
    </source>
</evidence>
<comment type="catalytic activity">
    <reaction evidence="1">
        <text>ATP + protein L-histidine = ADP + protein N-phospho-L-histidine.</text>
        <dbReference type="EC" id="2.7.13.3"/>
    </reaction>
</comment>
<keyword evidence="3" id="KW-0597">Phosphoprotein</keyword>
<dbReference type="Pfam" id="PF13426">
    <property type="entry name" value="PAS_9"/>
    <property type="match status" value="1"/>
</dbReference>
<feature type="domain" description="Histidine kinase" evidence="11">
    <location>
        <begin position="355"/>
        <end position="566"/>
    </location>
</feature>
<feature type="transmembrane region" description="Helical" evidence="10">
    <location>
        <begin position="28"/>
        <end position="47"/>
    </location>
</feature>
<gene>
    <name evidence="12" type="ORF">A2024_12080</name>
</gene>
<evidence type="ECO:0000256" key="4">
    <source>
        <dbReference type="ARBA" id="ARBA00022679"/>
    </source>
</evidence>
<keyword evidence="8" id="KW-0902">Two-component regulatory system</keyword>
<feature type="transmembrane region" description="Helical" evidence="10">
    <location>
        <begin position="132"/>
        <end position="148"/>
    </location>
</feature>
<keyword evidence="6" id="KW-0418">Kinase</keyword>
<keyword evidence="10" id="KW-0472">Membrane</keyword>
<feature type="transmembrane region" description="Helical" evidence="10">
    <location>
        <begin position="84"/>
        <end position="103"/>
    </location>
</feature>
<dbReference type="Gene3D" id="3.30.565.10">
    <property type="entry name" value="Histidine kinase-like ATPase, C-terminal domain"/>
    <property type="match status" value="1"/>
</dbReference>
<keyword evidence="10" id="KW-0812">Transmembrane</keyword>
<dbReference type="Pfam" id="PF00512">
    <property type="entry name" value="HisKA"/>
    <property type="match status" value="1"/>
</dbReference>
<evidence type="ECO:0000256" key="9">
    <source>
        <dbReference type="SAM" id="Coils"/>
    </source>
</evidence>
<dbReference type="PROSITE" id="PS50109">
    <property type="entry name" value="HIS_KIN"/>
    <property type="match status" value="1"/>
</dbReference>
<dbReference type="EC" id="2.7.13.3" evidence="2"/>
<feature type="transmembrane region" description="Helical" evidence="10">
    <location>
        <begin position="59"/>
        <end position="77"/>
    </location>
</feature>
<evidence type="ECO:0000256" key="5">
    <source>
        <dbReference type="ARBA" id="ARBA00022741"/>
    </source>
</evidence>
<dbReference type="GO" id="GO:0006355">
    <property type="term" value="P:regulation of DNA-templated transcription"/>
    <property type="evidence" value="ECO:0007669"/>
    <property type="project" value="InterPro"/>
</dbReference>
<sequence>MKNIIKNVLRRIKPAKIKNRVQYMDHKTTILIMRWLIVLLVILLAGFSEGGLNFGSKNYLLAIFFFVSNLILTFVPARLFEKQWLNYVIFLSDICFVSASVYFAEGINTDFYLIYFLSIFMSSVGQNVKGTIPVAFVASIFYGWLVYHNSGSEVFSTPSFWIRLPFFFLVALFSSYWASQAAGERKQKEEEERINQRLKREIELATDEIVKTNQSLKYYKEYSENIMASINSGVIVVNVDGTVTTFNRGASDIFHLISAAVMGKPLNEFPRFKTINDLLQRTMETGKSVHRNEMTITTFSDQQITIGISTSLLHTQTARTNGAIAIFSDLTRTKSLEERVKHSEKLAILGEMAAVMAHEIRNPLNSIAGFSQLLQSRVGEDDKNRKYVDIIVNEAFRVDTLISDILDFAHQKKTIWSEVNLASLIDKVMDAKKAKAAEKNIQLVKNIAGALPAIQGDAVRLERVILNLTNNAIEAINDGGRIEIAAAEKNNSDGLGVELTVSDDGCGIPPENLGAIFKPFFTTKQAGTGLGMAIIQKIIEEHQGTINVESEIGRGTKFTIFLPLNKQLDTAEATPK</sequence>
<evidence type="ECO:0000256" key="1">
    <source>
        <dbReference type="ARBA" id="ARBA00000085"/>
    </source>
</evidence>
<dbReference type="InterPro" id="IPR000014">
    <property type="entry name" value="PAS"/>
</dbReference>
<dbReference type="GO" id="GO:0005524">
    <property type="term" value="F:ATP binding"/>
    <property type="evidence" value="ECO:0007669"/>
    <property type="project" value="UniProtKB-KW"/>
</dbReference>
<dbReference type="PRINTS" id="PR00344">
    <property type="entry name" value="BCTRLSENSOR"/>
</dbReference>
<evidence type="ECO:0000256" key="8">
    <source>
        <dbReference type="ARBA" id="ARBA00023012"/>
    </source>
</evidence>
<dbReference type="SMART" id="SM00388">
    <property type="entry name" value="HisKA"/>
    <property type="match status" value="1"/>
</dbReference>